<name>A0ABD2K639_HETSC</name>
<reference evidence="2 3" key="1">
    <citation type="submission" date="2024-10" db="EMBL/GenBank/DDBJ databases">
        <authorList>
            <person name="Kim D."/>
        </authorList>
    </citation>
    <scope>NUCLEOTIDE SEQUENCE [LARGE SCALE GENOMIC DNA]</scope>
    <source>
        <strain evidence="2">Taebaek</strain>
    </source>
</reference>
<feature type="region of interest" description="Disordered" evidence="1">
    <location>
        <begin position="37"/>
        <end position="57"/>
    </location>
</feature>
<dbReference type="Pfam" id="PF03665">
    <property type="entry name" value="UPF0172"/>
    <property type="match status" value="1"/>
</dbReference>
<evidence type="ECO:0000313" key="3">
    <source>
        <dbReference type="Proteomes" id="UP001620645"/>
    </source>
</evidence>
<dbReference type="Proteomes" id="UP001620645">
    <property type="component" value="Unassembled WGS sequence"/>
</dbReference>
<evidence type="ECO:0000313" key="2">
    <source>
        <dbReference type="EMBL" id="KAL3098361.1"/>
    </source>
</evidence>
<protein>
    <recommendedName>
        <fullName evidence="4">MPN domain-containing protein</fullName>
    </recommendedName>
</protein>
<dbReference type="EMBL" id="JBICCN010000049">
    <property type="protein sequence ID" value="KAL3098361.1"/>
    <property type="molecule type" value="Genomic_DNA"/>
</dbReference>
<dbReference type="InterPro" id="IPR005366">
    <property type="entry name" value="EMC8/9"/>
</dbReference>
<evidence type="ECO:0008006" key="4">
    <source>
        <dbReference type="Google" id="ProtNLM"/>
    </source>
</evidence>
<dbReference type="PANTHER" id="PTHR12941:SF10">
    <property type="entry name" value="ER MEMBRANE PROTEIN COMPLEX SUBUNIT 8_9 HOMOLOG"/>
    <property type="match status" value="1"/>
</dbReference>
<accession>A0ABD2K639</accession>
<comment type="caution">
    <text evidence="2">The sequence shown here is derived from an EMBL/GenBank/DDBJ whole genome shotgun (WGS) entry which is preliminary data.</text>
</comment>
<proteinExistence type="predicted"/>
<gene>
    <name evidence="2" type="ORF">niasHS_000373</name>
</gene>
<sequence>MSSSRISVSGNAYCKMVLHAIKYPHCPVRGVLLGKRSNTRNKKTAEESNGAGDGNGDGSLAIAEATVEVVDVVPATHSPVLAPTIEAMFVHLDVFCRGEQGTDIVGLYFCNQLLNNNGLDELWARIAADKIGQPILLQIENAKLSLNATSPCLQAFELESASKWRPADYSVENSDDAVLLASVAVQNKLHRSLSDFENHLDELASYDFYNVELNAKLMSIT</sequence>
<dbReference type="PANTHER" id="PTHR12941">
    <property type="entry name" value="ER MEMBRANE PROTEIN COMPLEX"/>
    <property type="match status" value="1"/>
</dbReference>
<evidence type="ECO:0000256" key="1">
    <source>
        <dbReference type="SAM" id="MobiDB-lite"/>
    </source>
</evidence>
<organism evidence="2 3">
    <name type="scientific">Heterodera schachtii</name>
    <name type="common">Sugarbeet cyst nematode worm</name>
    <name type="synonym">Tylenchus schachtii</name>
    <dbReference type="NCBI Taxonomy" id="97005"/>
    <lineage>
        <taxon>Eukaryota</taxon>
        <taxon>Metazoa</taxon>
        <taxon>Ecdysozoa</taxon>
        <taxon>Nematoda</taxon>
        <taxon>Chromadorea</taxon>
        <taxon>Rhabditida</taxon>
        <taxon>Tylenchina</taxon>
        <taxon>Tylenchomorpha</taxon>
        <taxon>Tylenchoidea</taxon>
        <taxon>Heteroderidae</taxon>
        <taxon>Heteroderinae</taxon>
        <taxon>Heterodera</taxon>
    </lineage>
</organism>
<dbReference type="AlphaFoldDB" id="A0ABD2K639"/>
<keyword evidence="3" id="KW-1185">Reference proteome</keyword>